<feature type="region of interest" description="Disordered" evidence="1">
    <location>
        <begin position="59"/>
        <end position="106"/>
    </location>
</feature>
<feature type="compositionally biased region" description="Polar residues" evidence="1">
    <location>
        <begin position="9"/>
        <end position="19"/>
    </location>
</feature>
<gene>
    <name evidence="2" type="ORF">ElyMa_006016600</name>
</gene>
<name>A0AAV4GKP8_9GAST</name>
<dbReference type="AlphaFoldDB" id="A0AAV4GKP8"/>
<dbReference type="Proteomes" id="UP000762676">
    <property type="component" value="Unassembled WGS sequence"/>
</dbReference>
<feature type="region of interest" description="Disordered" evidence="1">
    <location>
        <begin position="1"/>
        <end position="34"/>
    </location>
</feature>
<sequence length="106" mass="12026">MSEAEKCGQTASLEHQTSTYRRRARTPGLPIRKPSVYNWAMTPRVVMTLSQRCKCIISLAPNDDDGDDDDDDGHDDDDDNDDDEDDDDGHDDDDDNDDDDHDHFLV</sequence>
<reference evidence="2 3" key="1">
    <citation type="journal article" date="2021" name="Elife">
        <title>Chloroplast acquisition without the gene transfer in kleptoplastic sea slugs, Plakobranchus ocellatus.</title>
        <authorList>
            <person name="Maeda T."/>
            <person name="Takahashi S."/>
            <person name="Yoshida T."/>
            <person name="Shimamura S."/>
            <person name="Takaki Y."/>
            <person name="Nagai Y."/>
            <person name="Toyoda A."/>
            <person name="Suzuki Y."/>
            <person name="Arimoto A."/>
            <person name="Ishii H."/>
            <person name="Satoh N."/>
            <person name="Nishiyama T."/>
            <person name="Hasebe M."/>
            <person name="Maruyama T."/>
            <person name="Minagawa J."/>
            <person name="Obokata J."/>
            <person name="Shigenobu S."/>
        </authorList>
    </citation>
    <scope>NUCLEOTIDE SEQUENCE [LARGE SCALE GENOMIC DNA]</scope>
</reference>
<evidence type="ECO:0000256" key="1">
    <source>
        <dbReference type="SAM" id="MobiDB-lite"/>
    </source>
</evidence>
<comment type="caution">
    <text evidence="2">The sequence shown here is derived from an EMBL/GenBank/DDBJ whole genome shotgun (WGS) entry which is preliminary data.</text>
</comment>
<organism evidence="2 3">
    <name type="scientific">Elysia marginata</name>
    <dbReference type="NCBI Taxonomy" id="1093978"/>
    <lineage>
        <taxon>Eukaryota</taxon>
        <taxon>Metazoa</taxon>
        <taxon>Spiralia</taxon>
        <taxon>Lophotrochozoa</taxon>
        <taxon>Mollusca</taxon>
        <taxon>Gastropoda</taxon>
        <taxon>Heterobranchia</taxon>
        <taxon>Euthyneura</taxon>
        <taxon>Panpulmonata</taxon>
        <taxon>Sacoglossa</taxon>
        <taxon>Placobranchoidea</taxon>
        <taxon>Plakobranchidae</taxon>
        <taxon>Elysia</taxon>
    </lineage>
</organism>
<protein>
    <submittedName>
        <fullName evidence="2">Uncharacterized protein</fullName>
    </submittedName>
</protein>
<evidence type="ECO:0000313" key="2">
    <source>
        <dbReference type="EMBL" id="GFR84995.1"/>
    </source>
</evidence>
<evidence type="ECO:0000313" key="3">
    <source>
        <dbReference type="Proteomes" id="UP000762676"/>
    </source>
</evidence>
<feature type="compositionally biased region" description="Acidic residues" evidence="1">
    <location>
        <begin position="62"/>
        <end position="100"/>
    </location>
</feature>
<accession>A0AAV4GKP8</accession>
<dbReference type="EMBL" id="BMAT01012060">
    <property type="protein sequence ID" value="GFR84995.1"/>
    <property type="molecule type" value="Genomic_DNA"/>
</dbReference>
<proteinExistence type="predicted"/>
<keyword evidence="3" id="KW-1185">Reference proteome</keyword>